<dbReference type="PANTHER" id="PTHR10459">
    <property type="entry name" value="DNA LIGASE"/>
    <property type="match status" value="1"/>
</dbReference>
<keyword evidence="3" id="KW-0808">Transferase</keyword>
<sequence length="315" mass="36993">MITNNNTLTSTEVKTETRDLIMPTENDRLIKKGKRSFELDNDFDLHQKRTKTMDMNIVKGNEEMSFFSGHNPVSPFYEINKNTSYEETSDQGCNDEDSIQHRFKIDITNFYDNISNDEENVNSYDTIECENGWNVLIDNYMGPYSVVIEEANNNNPTSRSDILQILKKDEVEQYTFLQRFEKEGHQPQSIYYTGTKEDLIDIFCCKFKEKTGQVYSEYRKKFGCQVFNEIEKDNNILISQPNVTIREILKMIFDIKNITQCLEEMSFNLEMVPLCDLSKIPIKNASQCLDRIILAAREEDVPVLMEEIDKYYRYI</sequence>
<proteinExistence type="predicted"/>
<dbReference type="Proteomes" id="UP000046392">
    <property type="component" value="Unplaced"/>
</dbReference>
<dbReference type="InterPro" id="IPR036930">
    <property type="entry name" value="WGR_dom_sf"/>
</dbReference>
<evidence type="ECO:0000256" key="4">
    <source>
        <dbReference type="ARBA" id="ARBA00023027"/>
    </source>
</evidence>
<dbReference type="InterPro" id="IPR050800">
    <property type="entry name" value="ARTD/PARP"/>
</dbReference>
<accession>A0A0N5B2U4</accession>
<evidence type="ECO:0000313" key="8">
    <source>
        <dbReference type="WBParaSite" id="SPAL_0000039700.1"/>
    </source>
</evidence>
<dbReference type="AlphaFoldDB" id="A0A0N5B2U4"/>
<evidence type="ECO:0000256" key="1">
    <source>
        <dbReference type="ARBA" id="ARBA00012020"/>
    </source>
</evidence>
<dbReference type="InterPro" id="IPR004102">
    <property type="entry name" value="Poly(ADP-ribose)pol_reg_dom"/>
</dbReference>
<reference evidence="8" key="1">
    <citation type="submission" date="2017-02" db="UniProtKB">
        <authorList>
            <consortium name="WormBaseParasite"/>
        </authorList>
    </citation>
    <scope>IDENTIFICATION</scope>
</reference>
<evidence type="ECO:0000256" key="3">
    <source>
        <dbReference type="ARBA" id="ARBA00022679"/>
    </source>
</evidence>
<comment type="catalytic activity">
    <reaction evidence="5">
        <text>NAD(+) + (ADP-D-ribosyl)n-acceptor = nicotinamide + (ADP-D-ribosyl)n+1-acceptor + H(+).</text>
        <dbReference type="EC" id="2.4.2.30"/>
    </reaction>
</comment>
<dbReference type="PANTHER" id="PTHR10459:SF60">
    <property type="entry name" value="POLY [ADP-RIBOSE] POLYMERASE 2"/>
    <property type="match status" value="1"/>
</dbReference>
<evidence type="ECO:0000256" key="5">
    <source>
        <dbReference type="ARBA" id="ARBA00033987"/>
    </source>
</evidence>
<protein>
    <recommendedName>
        <fullName evidence="1">NAD(+) ADP-ribosyltransferase</fullName>
        <ecNumber evidence="1">2.4.2.30</ecNumber>
    </recommendedName>
</protein>
<dbReference type="GO" id="GO:1990404">
    <property type="term" value="F:NAD+-protein mono-ADP-ribosyltransferase activity"/>
    <property type="evidence" value="ECO:0007669"/>
    <property type="project" value="TreeGrafter"/>
</dbReference>
<dbReference type="SUPFAM" id="SSF47587">
    <property type="entry name" value="Domain of poly(ADP-ribose) polymerase"/>
    <property type="match status" value="1"/>
</dbReference>
<dbReference type="PROSITE" id="PS51060">
    <property type="entry name" value="PARP_ALPHA_HD"/>
    <property type="match status" value="1"/>
</dbReference>
<dbReference type="InterPro" id="IPR036616">
    <property type="entry name" value="Poly(ADP-ribose)pol_reg_dom_sf"/>
</dbReference>
<keyword evidence="4" id="KW-0520">NAD</keyword>
<dbReference type="Pfam" id="PF02877">
    <property type="entry name" value="PARP_reg"/>
    <property type="match status" value="1"/>
</dbReference>
<dbReference type="GO" id="GO:0070212">
    <property type="term" value="P:protein poly-ADP-ribosylation"/>
    <property type="evidence" value="ECO:0007669"/>
    <property type="project" value="TreeGrafter"/>
</dbReference>
<dbReference type="GO" id="GO:0005730">
    <property type="term" value="C:nucleolus"/>
    <property type="evidence" value="ECO:0007669"/>
    <property type="project" value="TreeGrafter"/>
</dbReference>
<dbReference type="SUPFAM" id="SSF142921">
    <property type="entry name" value="WGR domain-like"/>
    <property type="match status" value="1"/>
</dbReference>
<evidence type="ECO:0000313" key="7">
    <source>
        <dbReference type="Proteomes" id="UP000046392"/>
    </source>
</evidence>
<dbReference type="EC" id="2.4.2.30" evidence="1"/>
<keyword evidence="2" id="KW-0328">Glycosyltransferase</keyword>
<evidence type="ECO:0000259" key="6">
    <source>
        <dbReference type="PROSITE" id="PS51060"/>
    </source>
</evidence>
<organism evidence="7 8">
    <name type="scientific">Strongyloides papillosus</name>
    <name type="common">Intestinal threadworm</name>
    <dbReference type="NCBI Taxonomy" id="174720"/>
    <lineage>
        <taxon>Eukaryota</taxon>
        <taxon>Metazoa</taxon>
        <taxon>Ecdysozoa</taxon>
        <taxon>Nematoda</taxon>
        <taxon>Chromadorea</taxon>
        <taxon>Rhabditida</taxon>
        <taxon>Tylenchina</taxon>
        <taxon>Panagrolaimomorpha</taxon>
        <taxon>Strongyloidoidea</taxon>
        <taxon>Strongyloididae</taxon>
        <taxon>Strongyloides</taxon>
    </lineage>
</organism>
<name>A0A0N5B2U4_STREA</name>
<evidence type="ECO:0000256" key="2">
    <source>
        <dbReference type="ARBA" id="ARBA00022676"/>
    </source>
</evidence>
<dbReference type="WBParaSite" id="SPAL_0000039700.1">
    <property type="protein sequence ID" value="SPAL_0000039700.1"/>
    <property type="gene ID" value="SPAL_0000039700"/>
</dbReference>
<dbReference type="GO" id="GO:0006302">
    <property type="term" value="P:double-strand break repair"/>
    <property type="evidence" value="ECO:0007669"/>
    <property type="project" value="TreeGrafter"/>
</dbReference>
<dbReference type="Gene3D" id="1.20.142.10">
    <property type="entry name" value="Poly(ADP-ribose) polymerase, regulatory domain"/>
    <property type="match status" value="1"/>
</dbReference>
<feature type="domain" description="PARP alpha-helical" evidence="6">
    <location>
        <begin position="238"/>
        <end position="315"/>
    </location>
</feature>
<keyword evidence="7" id="KW-1185">Reference proteome</keyword>
<dbReference type="GO" id="GO:0003950">
    <property type="term" value="F:NAD+ poly-ADP-ribosyltransferase activity"/>
    <property type="evidence" value="ECO:0007669"/>
    <property type="project" value="UniProtKB-EC"/>
</dbReference>